<feature type="compositionally biased region" description="Basic and acidic residues" evidence="1">
    <location>
        <begin position="43"/>
        <end position="53"/>
    </location>
</feature>
<dbReference type="Gramene" id="Bo3g034830.1">
    <property type="protein sequence ID" value="Bo3g034830.1"/>
    <property type="gene ID" value="Bo3g034830"/>
</dbReference>
<accession>A0A0D3B608</accession>
<organism evidence="2 3">
    <name type="scientific">Brassica oleracea var. oleracea</name>
    <dbReference type="NCBI Taxonomy" id="109376"/>
    <lineage>
        <taxon>Eukaryota</taxon>
        <taxon>Viridiplantae</taxon>
        <taxon>Streptophyta</taxon>
        <taxon>Embryophyta</taxon>
        <taxon>Tracheophyta</taxon>
        <taxon>Spermatophyta</taxon>
        <taxon>Magnoliopsida</taxon>
        <taxon>eudicotyledons</taxon>
        <taxon>Gunneridae</taxon>
        <taxon>Pentapetalae</taxon>
        <taxon>rosids</taxon>
        <taxon>malvids</taxon>
        <taxon>Brassicales</taxon>
        <taxon>Brassicaceae</taxon>
        <taxon>Brassiceae</taxon>
        <taxon>Brassica</taxon>
    </lineage>
</organism>
<feature type="region of interest" description="Disordered" evidence="1">
    <location>
        <begin position="1"/>
        <end position="111"/>
    </location>
</feature>
<reference evidence="2 3" key="1">
    <citation type="journal article" date="2014" name="Genome Biol.">
        <title>Transcriptome and methylome profiling reveals relics of genome dominance in the mesopolyploid Brassica oleracea.</title>
        <authorList>
            <person name="Parkin I.A."/>
            <person name="Koh C."/>
            <person name="Tang H."/>
            <person name="Robinson S.J."/>
            <person name="Kagale S."/>
            <person name="Clarke W.E."/>
            <person name="Town C.D."/>
            <person name="Nixon J."/>
            <person name="Krishnakumar V."/>
            <person name="Bidwell S.L."/>
            <person name="Denoeud F."/>
            <person name="Belcram H."/>
            <person name="Links M.G."/>
            <person name="Just J."/>
            <person name="Clarke C."/>
            <person name="Bender T."/>
            <person name="Huebert T."/>
            <person name="Mason A.S."/>
            <person name="Pires J.C."/>
            <person name="Barker G."/>
            <person name="Moore J."/>
            <person name="Walley P.G."/>
            <person name="Manoli S."/>
            <person name="Batley J."/>
            <person name="Edwards D."/>
            <person name="Nelson M.N."/>
            <person name="Wang X."/>
            <person name="Paterson A.H."/>
            <person name="King G."/>
            <person name="Bancroft I."/>
            <person name="Chalhoub B."/>
            <person name="Sharpe A.G."/>
        </authorList>
    </citation>
    <scope>NUCLEOTIDE SEQUENCE</scope>
    <source>
        <strain evidence="2 3">cv. TO1000</strain>
    </source>
</reference>
<proteinExistence type="predicted"/>
<feature type="compositionally biased region" description="Basic and acidic residues" evidence="1">
    <location>
        <begin position="20"/>
        <end position="29"/>
    </location>
</feature>
<evidence type="ECO:0000313" key="3">
    <source>
        <dbReference type="Proteomes" id="UP000032141"/>
    </source>
</evidence>
<keyword evidence="3" id="KW-1185">Reference proteome</keyword>
<feature type="compositionally biased region" description="Basic and acidic residues" evidence="1">
    <location>
        <begin position="64"/>
        <end position="75"/>
    </location>
</feature>
<dbReference type="AlphaFoldDB" id="A0A0D3B608"/>
<evidence type="ECO:0000313" key="2">
    <source>
        <dbReference type="EnsemblPlants" id="Bo3g034830.1"/>
    </source>
</evidence>
<dbReference type="HOGENOM" id="CLU_2161926_0_0_1"/>
<feature type="compositionally biased region" description="Basic residues" evidence="1">
    <location>
        <begin position="85"/>
        <end position="95"/>
    </location>
</feature>
<dbReference type="Proteomes" id="UP000032141">
    <property type="component" value="Chromosome C3"/>
</dbReference>
<evidence type="ECO:0000256" key="1">
    <source>
        <dbReference type="SAM" id="MobiDB-lite"/>
    </source>
</evidence>
<protein>
    <submittedName>
        <fullName evidence="2">Uncharacterized protein</fullName>
    </submittedName>
</protein>
<reference evidence="2" key="2">
    <citation type="submission" date="2015-03" db="UniProtKB">
        <authorList>
            <consortium name="EnsemblPlants"/>
        </authorList>
    </citation>
    <scope>IDENTIFICATION</scope>
</reference>
<feature type="compositionally biased region" description="Basic residues" evidence="1">
    <location>
        <begin position="1"/>
        <end position="19"/>
    </location>
</feature>
<name>A0A0D3B608_BRAOL</name>
<dbReference type="EnsemblPlants" id="Bo3g034830.1">
    <property type="protein sequence ID" value="Bo3g034830.1"/>
    <property type="gene ID" value="Bo3g034830"/>
</dbReference>
<sequence>MNKPHPRKGKNNRGLGRRVNRAEEQREPQIELTGKIPVKNRRQHQERCDRETVANRPSPKGKVRTPESKPTDHRRTSGSSEQKAGRMHRCRRRSSNKAIERLKSFSLSKRF</sequence>